<dbReference type="Pfam" id="PF00246">
    <property type="entry name" value="Peptidase_M14"/>
    <property type="match status" value="1"/>
</dbReference>
<dbReference type="AlphaFoldDB" id="A0AAN6EY15"/>
<dbReference type="InterPro" id="IPR000834">
    <property type="entry name" value="Peptidase_M14"/>
</dbReference>
<comment type="similarity">
    <text evidence="4 16">Belongs to the peptidase M14 family.</text>
</comment>
<dbReference type="FunFam" id="3.40.630.10:FF:000060">
    <property type="entry name" value="Putative metallocarboxypeptidase ecm14"/>
    <property type="match status" value="1"/>
</dbReference>
<evidence type="ECO:0000256" key="18">
    <source>
        <dbReference type="SAM" id="SignalP"/>
    </source>
</evidence>
<evidence type="ECO:0000256" key="4">
    <source>
        <dbReference type="ARBA" id="ARBA00005988"/>
    </source>
</evidence>
<evidence type="ECO:0000256" key="5">
    <source>
        <dbReference type="ARBA" id="ARBA00022525"/>
    </source>
</evidence>
<organism evidence="20 21">
    <name type="scientific">Exophiala dermatitidis</name>
    <name type="common">Black yeast-like fungus</name>
    <name type="synonym">Wangiella dermatitidis</name>
    <dbReference type="NCBI Taxonomy" id="5970"/>
    <lineage>
        <taxon>Eukaryota</taxon>
        <taxon>Fungi</taxon>
        <taxon>Dikarya</taxon>
        <taxon>Ascomycota</taxon>
        <taxon>Pezizomycotina</taxon>
        <taxon>Eurotiomycetes</taxon>
        <taxon>Chaetothyriomycetidae</taxon>
        <taxon>Chaetothyriales</taxon>
        <taxon>Herpotrichiellaceae</taxon>
        <taxon>Exophiala</taxon>
    </lineage>
</organism>
<dbReference type="PANTHER" id="PTHR11705">
    <property type="entry name" value="PROTEASE FAMILY M14 CARBOXYPEPTIDASE A,B"/>
    <property type="match status" value="1"/>
</dbReference>
<accession>A0AAN6EY15</accession>
<evidence type="ECO:0000256" key="3">
    <source>
        <dbReference type="ARBA" id="ARBA00004613"/>
    </source>
</evidence>
<comment type="subcellular location">
    <subcellularLocation>
        <location evidence="3">Secreted</location>
    </subcellularLocation>
    <subcellularLocation>
        <location evidence="2">Vacuole</location>
    </subcellularLocation>
</comment>
<dbReference type="GO" id="GO:0071555">
    <property type="term" value="P:cell wall organization"/>
    <property type="evidence" value="ECO:0007669"/>
    <property type="project" value="UniProtKB-KW"/>
</dbReference>
<evidence type="ECO:0000313" key="21">
    <source>
        <dbReference type="Proteomes" id="UP001161757"/>
    </source>
</evidence>
<evidence type="ECO:0000256" key="15">
    <source>
        <dbReference type="ARBA" id="ARBA00026213"/>
    </source>
</evidence>
<evidence type="ECO:0000256" key="11">
    <source>
        <dbReference type="ARBA" id="ARBA00023180"/>
    </source>
</evidence>
<evidence type="ECO:0000256" key="16">
    <source>
        <dbReference type="PROSITE-ProRule" id="PRU01379"/>
    </source>
</evidence>
<gene>
    <name evidence="20" type="primary">ECM14</name>
    <name evidence="20" type="ORF">HRR80_003544</name>
</gene>
<dbReference type="EMBL" id="JAJGCB010000005">
    <property type="protein sequence ID" value="KAJ8992441.1"/>
    <property type="molecule type" value="Genomic_DNA"/>
</dbReference>
<dbReference type="SMART" id="SM00631">
    <property type="entry name" value="Zn_pept"/>
    <property type="match status" value="1"/>
</dbReference>
<evidence type="ECO:0000256" key="7">
    <source>
        <dbReference type="ARBA" id="ARBA00022723"/>
    </source>
</evidence>
<dbReference type="Proteomes" id="UP001161757">
    <property type="component" value="Unassembled WGS sequence"/>
</dbReference>
<dbReference type="GO" id="GO:0005576">
    <property type="term" value="C:extracellular region"/>
    <property type="evidence" value="ECO:0007669"/>
    <property type="project" value="UniProtKB-SubCell"/>
</dbReference>
<dbReference type="Gene3D" id="3.40.630.10">
    <property type="entry name" value="Zn peptidases"/>
    <property type="match status" value="1"/>
</dbReference>
<feature type="signal peptide" evidence="18">
    <location>
        <begin position="1"/>
        <end position="24"/>
    </location>
</feature>
<dbReference type="PROSITE" id="PS52035">
    <property type="entry name" value="PEPTIDASE_M14"/>
    <property type="match status" value="1"/>
</dbReference>
<dbReference type="PANTHER" id="PTHR11705:SF147">
    <property type="entry name" value="INACTIVE METALLOCARBOXYPEPTIDASE ECM14"/>
    <property type="match status" value="1"/>
</dbReference>
<evidence type="ECO:0000256" key="17">
    <source>
        <dbReference type="SAM" id="MobiDB-lite"/>
    </source>
</evidence>
<evidence type="ECO:0000256" key="12">
    <source>
        <dbReference type="ARBA" id="ARBA00023316"/>
    </source>
</evidence>
<feature type="domain" description="Peptidase M14" evidence="19">
    <location>
        <begin position="210"/>
        <end position="540"/>
    </location>
</feature>
<evidence type="ECO:0000256" key="13">
    <source>
        <dbReference type="ARBA" id="ARBA00025210"/>
    </source>
</evidence>
<proteinExistence type="inferred from homology"/>
<evidence type="ECO:0000256" key="14">
    <source>
        <dbReference type="ARBA" id="ARBA00026187"/>
    </source>
</evidence>
<dbReference type="GO" id="GO:0005773">
    <property type="term" value="C:vacuole"/>
    <property type="evidence" value="ECO:0007669"/>
    <property type="project" value="UniProtKB-SubCell"/>
</dbReference>
<evidence type="ECO:0000259" key="19">
    <source>
        <dbReference type="PROSITE" id="PS52035"/>
    </source>
</evidence>
<evidence type="ECO:0000256" key="9">
    <source>
        <dbReference type="ARBA" id="ARBA00022833"/>
    </source>
</evidence>
<keyword evidence="6" id="KW-0926">Vacuole</keyword>
<keyword evidence="12" id="KW-0961">Cell wall biogenesis/degradation</keyword>
<feature type="region of interest" description="Disordered" evidence="17">
    <location>
        <begin position="551"/>
        <end position="589"/>
    </location>
</feature>
<keyword evidence="11" id="KW-0325">Glycoprotein</keyword>
<dbReference type="CDD" id="cd03860">
    <property type="entry name" value="M14_CP_A-B_like"/>
    <property type="match status" value="1"/>
</dbReference>
<dbReference type="GO" id="GO:0006508">
    <property type="term" value="P:proteolysis"/>
    <property type="evidence" value="ECO:0007669"/>
    <property type="project" value="InterPro"/>
</dbReference>
<reference evidence="20" key="1">
    <citation type="submission" date="2023-01" db="EMBL/GenBank/DDBJ databases">
        <title>Exophiala dermititidis isolated from Cystic Fibrosis Patient.</title>
        <authorList>
            <person name="Kurbessoian T."/>
            <person name="Crocker A."/>
            <person name="Murante D."/>
            <person name="Hogan D.A."/>
            <person name="Stajich J.E."/>
        </authorList>
    </citation>
    <scope>NUCLEOTIDE SEQUENCE</scope>
    <source>
        <strain evidence="20">Ex8</strain>
    </source>
</reference>
<name>A0AAN6EY15_EXODE</name>
<comment type="caution">
    <text evidence="20">The sequence shown here is derived from an EMBL/GenBank/DDBJ whole genome shotgun (WGS) entry which is preliminary data.</text>
</comment>
<evidence type="ECO:0000256" key="8">
    <source>
        <dbReference type="ARBA" id="ARBA00022729"/>
    </source>
</evidence>
<comment type="cofactor">
    <cofactor evidence="1">
        <name>Zn(2+)</name>
        <dbReference type="ChEBI" id="CHEBI:29105"/>
    </cofactor>
</comment>
<dbReference type="GO" id="GO:0008270">
    <property type="term" value="F:zinc ion binding"/>
    <property type="evidence" value="ECO:0007669"/>
    <property type="project" value="InterPro"/>
</dbReference>
<dbReference type="PRINTS" id="PR00765">
    <property type="entry name" value="CRBOXYPTASEA"/>
</dbReference>
<keyword evidence="7" id="KW-0479">Metal-binding</keyword>
<dbReference type="GO" id="GO:0004181">
    <property type="term" value="F:metallocarboxypeptidase activity"/>
    <property type="evidence" value="ECO:0007669"/>
    <property type="project" value="InterPro"/>
</dbReference>
<evidence type="ECO:0000256" key="10">
    <source>
        <dbReference type="ARBA" id="ARBA00023157"/>
    </source>
</evidence>
<keyword evidence="8 18" id="KW-0732">Signal</keyword>
<evidence type="ECO:0000256" key="6">
    <source>
        <dbReference type="ARBA" id="ARBA00022554"/>
    </source>
</evidence>
<dbReference type="SUPFAM" id="SSF53187">
    <property type="entry name" value="Zn-dependent exopeptidases"/>
    <property type="match status" value="1"/>
</dbReference>
<evidence type="ECO:0000256" key="1">
    <source>
        <dbReference type="ARBA" id="ARBA00001947"/>
    </source>
</evidence>
<protein>
    <recommendedName>
        <fullName evidence="14">Inactive metallocarboxypeptidase ECM14</fullName>
    </recommendedName>
    <alternativeName>
        <fullName evidence="15">Inactive metallocarboxypeptidase ecm14</fullName>
    </alternativeName>
</protein>
<comment type="caution">
    <text evidence="16">Lacks conserved residue(s) required for the propagation of feature annotation.</text>
</comment>
<keyword evidence="5" id="KW-0964">Secreted</keyword>
<keyword evidence="10" id="KW-1015">Disulfide bond</keyword>
<comment type="function">
    <text evidence="13">Inactive carboxypeptidase that may play a role in cell wall organization and biogenesis.</text>
</comment>
<keyword evidence="9" id="KW-0862">Zinc</keyword>
<evidence type="ECO:0000313" key="20">
    <source>
        <dbReference type="EMBL" id="KAJ8992441.1"/>
    </source>
</evidence>
<evidence type="ECO:0000256" key="2">
    <source>
        <dbReference type="ARBA" id="ARBA00004116"/>
    </source>
</evidence>
<sequence length="607" mass="67795">MPTMAPQSLRNILLLSVLFPFALSVPTTDPSSSAEFPTSLRPKAIYSHTEKPVGPFRRLRNALIERIWSIPGSSVPEYTPTLASSTGVAPENFRARYGADVVLRFRVNSEDEARALAEASNILYLDIWEATDEWVDIRIAKDVVPSFIGLLPPSLRDSYTPLMHDLARAVYDTYPQSSSTDEGNTLTPGLTTLHDWASGRGAPEDLFFRDYQPLSVLYPWLRLIASLFPNHASLTSIGLSAEGRDIPALRIGARPANDEPDHGTEKRQTLLIVGGTHAREWISVSTTAYIAYNLVTRYGHPQYPYVTKILDHFDVVFVPVLNPDGYEYTWTTDRLWRKNRQATSLPFCPGIDIGRSFPFGWDGFGETDNPCSDSYAGPAPLAGTEAQVLFEWARNQTDNNNVELVSFLDLHSYSQQVLYPYSYTCDVSPPTLEDLEEVALGLAKSFRLTNGHYYGVESACEGGISFQAHQKDHSSKRTRIQADAQGGSALDFFYHDLLVKFSFQIKLRDTGNYGFLLPRSNIVPTGEEAYEAVVGLGRWLLGNRGIESVDDGGSKVWAPEPAPGSHQEKPIATEVHAAPASAEEEKDDDDYLYDDLDFELRRRRRRR</sequence>
<feature type="chain" id="PRO_5042895197" description="Inactive metallocarboxypeptidase ECM14" evidence="18">
    <location>
        <begin position="25"/>
        <end position="607"/>
    </location>
</feature>